<evidence type="ECO:0000256" key="1">
    <source>
        <dbReference type="SAM" id="MobiDB-lite"/>
    </source>
</evidence>
<proteinExistence type="predicted"/>
<gene>
    <name evidence="2" type="ORF">Sradi_1779300</name>
</gene>
<name>A0AAW2TV67_SESRA</name>
<feature type="region of interest" description="Disordered" evidence="1">
    <location>
        <begin position="125"/>
        <end position="165"/>
    </location>
</feature>
<accession>A0AAW2TV67</accession>
<reference evidence="2" key="1">
    <citation type="submission" date="2020-06" db="EMBL/GenBank/DDBJ databases">
        <authorList>
            <person name="Li T."/>
            <person name="Hu X."/>
            <person name="Zhang T."/>
            <person name="Song X."/>
            <person name="Zhang H."/>
            <person name="Dai N."/>
            <person name="Sheng W."/>
            <person name="Hou X."/>
            <person name="Wei L."/>
        </authorList>
    </citation>
    <scope>NUCLEOTIDE SEQUENCE</scope>
    <source>
        <strain evidence="2">G02</strain>
        <tissue evidence="2">Leaf</tissue>
    </source>
</reference>
<feature type="compositionally biased region" description="Basic residues" evidence="1">
    <location>
        <begin position="129"/>
        <end position="139"/>
    </location>
</feature>
<evidence type="ECO:0000313" key="2">
    <source>
        <dbReference type="EMBL" id="KAL0408449.1"/>
    </source>
</evidence>
<sequence length="165" mass="18919">MPGAFSSKAYHLLAKLGYDFFAPSRLGKLNPELTGEKIYGLTEAQHKLRRQGFRVNQPRTGLGFIPNEPVRMHMKKKINCVPTQYIAMEKCENAESGKPNDNHVFKINQLGTLVPRNSIFERLGETRKTSSRSRGHRHQVSVSNYLEDGYALQPKKRSRQQETYK</sequence>
<organism evidence="2">
    <name type="scientific">Sesamum radiatum</name>
    <name type="common">Black benniseed</name>
    <dbReference type="NCBI Taxonomy" id="300843"/>
    <lineage>
        <taxon>Eukaryota</taxon>
        <taxon>Viridiplantae</taxon>
        <taxon>Streptophyta</taxon>
        <taxon>Embryophyta</taxon>
        <taxon>Tracheophyta</taxon>
        <taxon>Spermatophyta</taxon>
        <taxon>Magnoliopsida</taxon>
        <taxon>eudicotyledons</taxon>
        <taxon>Gunneridae</taxon>
        <taxon>Pentapetalae</taxon>
        <taxon>asterids</taxon>
        <taxon>lamiids</taxon>
        <taxon>Lamiales</taxon>
        <taxon>Pedaliaceae</taxon>
        <taxon>Sesamum</taxon>
    </lineage>
</organism>
<dbReference type="EMBL" id="JACGWJ010000007">
    <property type="protein sequence ID" value="KAL0408449.1"/>
    <property type="molecule type" value="Genomic_DNA"/>
</dbReference>
<dbReference type="AlphaFoldDB" id="A0AAW2TV67"/>
<comment type="caution">
    <text evidence="2">The sequence shown here is derived from an EMBL/GenBank/DDBJ whole genome shotgun (WGS) entry which is preliminary data.</text>
</comment>
<reference evidence="2" key="2">
    <citation type="journal article" date="2024" name="Plant">
        <title>Genomic evolution and insights into agronomic trait innovations of Sesamum species.</title>
        <authorList>
            <person name="Miao H."/>
            <person name="Wang L."/>
            <person name="Qu L."/>
            <person name="Liu H."/>
            <person name="Sun Y."/>
            <person name="Le M."/>
            <person name="Wang Q."/>
            <person name="Wei S."/>
            <person name="Zheng Y."/>
            <person name="Lin W."/>
            <person name="Duan Y."/>
            <person name="Cao H."/>
            <person name="Xiong S."/>
            <person name="Wang X."/>
            <person name="Wei L."/>
            <person name="Li C."/>
            <person name="Ma Q."/>
            <person name="Ju M."/>
            <person name="Zhao R."/>
            <person name="Li G."/>
            <person name="Mu C."/>
            <person name="Tian Q."/>
            <person name="Mei H."/>
            <person name="Zhang T."/>
            <person name="Gao T."/>
            <person name="Zhang H."/>
        </authorList>
    </citation>
    <scope>NUCLEOTIDE SEQUENCE</scope>
    <source>
        <strain evidence="2">G02</strain>
    </source>
</reference>
<protein>
    <submittedName>
        <fullName evidence="2">Uncharacterized protein</fullName>
    </submittedName>
</protein>